<evidence type="ECO:0000313" key="6">
    <source>
        <dbReference type="EMBL" id="MBE9117836.1"/>
    </source>
</evidence>
<dbReference type="GO" id="GO:0043531">
    <property type="term" value="F:ADP binding"/>
    <property type="evidence" value="ECO:0007669"/>
    <property type="project" value="InterPro"/>
</dbReference>
<feature type="repeat" description="WD" evidence="3">
    <location>
        <begin position="824"/>
        <end position="865"/>
    </location>
</feature>
<dbReference type="SUPFAM" id="SSF50998">
    <property type="entry name" value="Quinoprotein alcohol dehydrogenase-like"/>
    <property type="match status" value="1"/>
</dbReference>
<dbReference type="AlphaFoldDB" id="A0A8J7E1M2"/>
<dbReference type="Pfam" id="PF00931">
    <property type="entry name" value="NB-ARC"/>
    <property type="match status" value="1"/>
</dbReference>
<protein>
    <submittedName>
        <fullName evidence="6">Uncharacterized protein</fullName>
    </submittedName>
</protein>
<feature type="repeat" description="WD" evidence="3">
    <location>
        <begin position="740"/>
        <end position="781"/>
    </location>
</feature>
<name>A0A8J7E1M2_9CYAN</name>
<dbReference type="InterPro" id="IPR020472">
    <property type="entry name" value="WD40_PAC1"/>
</dbReference>
<keyword evidence="7" id="KW-1185">Reference proteome</keyword>
<dbReference type="PRINTS" id="PR00364">
    <property type="entry name" value="DISEASERSIST"/>
</dbReference>
<feature type="repeat" description="WD" evidence="3">
    <location>
        <begin position="656"/>
        <end position="697"/>
    </location>
</feature>
<dbReference type="InterPro" id="IPR036322">
    <property type="entry name" value="WD40_repeat_dom_sf"/>
</dbReference>
<dbReference type="CDD" id="cd00200">
    <property type="entry name" value="WD40"/>
    <property type="match status" value="2"/>
</dbReference>
<dbReference type="SUPFAM" id="SSF52540">
    <property type="entry name" value="P-loop containing nucleoside triphosphate hydrolases"/>
    <property type="match status" value="1"/>
</dbReference>
<dbReference type="Proteomes" id="UP000654482">
    <property type="component" value="Unassembled WGS sequence"/>
</dbReference>
<dbReference type="InterPro" id="IPR001680">
    <property type="entry name" value="WD40_rpt"/>
</dbReference>
<dbReference type="RefSeq" id="WP_194030920.1">
    <property type="nucleotide sequence ID" value="NZ_JADEWZ010000031.1"/>
</dbReference>
<feature type="repeat" description="WD" evidence="3">
    <location>
        <begin position="999"/>
        <end position="1033"/>
    </location>
</feature>
<keyword evidence="2" id="KW-0677">Repeat</keyword>
<feature type="repeat" description="WD" evidence="3">
    <location>
        <begin position="1034"/>
        <end position="1075"/>
    </location>
</feature>
<feature type="repeat" description="WD" evidence="3">
    <location>
        <begin position="1118"/>
        <end position="1159"/>
    </location>
</feature>
<reference evidence="6" key="1">
    <citation type="submission" date="2020-10" db="EMBL/GenBank/DDBJ databases">
        <authorList>
            <person name="Castelo-Branco R."/>
            <person name="Eusebio N."/>
            <person name="Adriana R."/>
            <person name="Vieira A."/>
            <person name="Brugerolle De Fraissinette N."/>
            <person name="Rezende De Castro R."/>
            <person name="Schneider M.P."/>
            <person name="Vasconcelos V."/>
            <person name="Leao P.N."/>
        </authorList>
    </citation>
    <scope>NUCLEOTIDE SEQUENCE</scope>
    <source>
        <strain evidence="6">LEGE 07157</strain>
    </source>
</reference>
<gene>
    <name evidence="6" type="ORF">IQ249_18205</name>
</gene>
<dbReference type="SUPFAM" id="SSF141571">
    <property type="entry name" value="Pentapeptide repeat-like"/>
    <property type="match status" value="1"/>
</dbReference>
<proteinExistence type="predicted"/>
<dbReference type="Pfam" id="PF23414">
    <property type="entry name" value="Beta-prop_EML_2"/>
    <property type="match status" value="1"/>
</dbReference>
<feature type="repeat" description="WD" evidence="3">
    <location>
        <begin position="952"/>
        <end position="993"/>
    </location>
</feature>
<dbReference type="Gene3D" id="3.40.50.300">
    <property type="entry name" value="P-loop containing nucleotide triphosphate hydrolases"/>
    <property type="match status" value="1"/>
</dbReference>
<dbReference type="PROSITE" id="PS00678">
    <property type="entry name" value="WD_REPEATS_1"/>
    <property type="match status" value="7"/>
</dbReference>
<dbReference type="InterPro" id="IPR002182">
    <property type="entry name" value="NB-ARC"/>
</dbReference>
<dbReference type="Pfam" id="PF00400">
    <property type="entry name" value="WD40"/>
    <property type="match status" value="9"/>
</dbReference>
<evidence type="ECO:0000313" key="7">
    <source>
        <dbReference type="Proteomes" id="UP000654482"/>
    </source>
</evidence>
<dbReference type="PROSITE" id="PS50294">
    <property type="entry name" value="WD_REPEATS_REGION"/>
    <property type="match status" value="12"/>
</dbReference>
<dbReference type="PRINTS" id="PR00320">
    <property type="entry name" value="GPROTEINBRPT"/>
</dbReference>
<feature type="repeat" description="WD" evidence="3">
    <location>
        <begin position="908"/>
        <end position="940"/>
    </location>
</feature>
<evidence type="ECO:0000259" key="5">
    <source>
        <dbReference type="Pfam" id="PF23414"/>
    </source>
</evidence>
<feature type="repeat" description="WD" evidence="3">
    <location>
        <begin position="614"/>
        <end position="655"/>
    </location>
</feature>
<dbReference type="InterPro" id="IPR019775">
    <property type="entry name" value="WD40_repeat_CS"/>
</dbReference>
<feature type="repeat" description="WD" evidence="3">
    <location>
        <begin position="698"/>
        <end position="739"/>
    </location>
</feature>
<evidence type="ECO:0000256" key="3">
    <source>
        <dbReference type="PROSITE-ProRule" id="PRU00221"/>
    </source>
</evidence>
<comment type="caution">
    <text evidence="6">The sequence shown here is derived from an EMBL/GenBank/DDBJ whole genome shotgun (WGS) entry which is preliminary data.</text>
</comment>
<dbReference type="EMBL" id="JADEWZ010000031">
    <property type="protein sequence ID" value="MBE9117836.1"/>
    <property type="molecule type" value="Genomic_DNA"/>
</dbReference>
<feature type="domain" description="EML-like second beta-propeller" evidence="5">
    <location>
        <begin position="621"/>
        <end position="779"/>
    </location>
</feature>
<dbReference type="Gene3D" id="2.130.10.10">
    <property type="entry name" value="YVTN repeat-like/Quinoprotein amine dehydrogenase"/>
    <property type="match status" value="6"/>
</dbReference>
<evidence type="ECO:0000256" key="2">
    <source>
        <dbReference type="ARBA" id="ARBA00022737"/>
    </source>
</evidence>
<dbReference type="InterPro" id="IPR055442">
    <property type="entry name" value="Beta-prop_EML-like_2nd"/>
</dbReference>
<feature type="domain" description="NB-ARC" evidence="4">
    <location>
        <begin position="126"/>
        <end position="227"/>
    </location>
</feature>
<evidence type="ECO:0000259" key="4">
    <source>
        <dbReference type="Pfam" id="PF00931"/>
    </source>
</evidence>
<organism evidence="6 7">
    <name type="scientific">Lusitaniella coriacea LEGE 07157</name>
    <dbReference type="NCBI Taxonomy" id="945747"/>
    <lineage>
        <taxon>Bacteria</taxon>
        <taxon>Bacillati</taxon>
        <taxon>Cyanobacteriota</taxon>
        <taxon>Cyanophyceae</taxon>
        <taxon>Spirulinales</taxon>
        <taxon>Lusitaniellaceae</taxon>
        <taxon>Lusitaniella</taxon>
    </lineage>
</organism>
<dbReference type="InterPro" id="IPR011047">
    <property type="entry name" value="Quinoprotein_ADH-like_sf"/>
</dbReference>
<evidence type="ECO:0000256" key="1">
    <source>
        <dbReference type="ARBA" id="ARBA00022574"/>
    </source>
</evidence>
<dbReference type="PANTHER" id="PTHR19879:SF9">
    <property type="entry name" value="TRANSCRIPTION INITIATION FACTOR TFIID SUBUNIT 5"/>
    <property type="match status" value="1"/>
</dbReference>
<keyword evidence="1 3" id="KW-0853">WD repeat</keyword>
<sequence length="1193" mass="131567">MSTSQSHRKRRRGVVLSSEGLRRLQAAIQESEAWENDGERYTLEALGFRIGIDPKTVAKVLEGEKGLDKRTLQRCFSCFKLELRDRDYCKPTSPKDRTANPSADSALQIDWGEAMDISAFVGRSTELEILSEWLKDEKCRAIAVLGMGGIGKTSLSIELAQLHQNHFDCIIWRSVRNAPPFTELFADLWQFLCREPQRQFPRHPGEQIRQFIALLRSRRCLIILDNWETLLCSSAETQGMVAGQYCQGYEGYGEFLQQVGETRHQSKILLTSREKPAEIATLEGKKLPVRTFLLQGLSQESANQILKTKGLFGSTEEYNRLSQCYQGNPLALKIVATAIQDIFAGEIGNFLAQNTIIFNGVRVLLDEQFQRLSQLERGILYWLAINREPISLNELRSDWATPVSVAKELEALESLKRRSLLESLHPHSTFTLQPVVMEYVTAKFIAQICAELATKKLDLFCNYALIKAESENYVRASQIQLILQPIIGELKVVLGVPEEMVGQFQGILAELHKKAPYSTGYAAGNLLNLLCHLNTDLTGYDFSNLTVWQAYLQETTLPQVNFSGSDLSKSVFAQTFSVIMSVAFSPDGRVLATANWDTNIYLWDVSSGNQLAIYSGHGDKVWSVAFHPHQPLLASGSDDRAIKLWDVESGTCLRTLEGHEGYIRSVAFNASGDKLASGSVDGTVRLWNPQTGDCIRVLQEHTAQVWSVAFSPTGDNLASAGNDLCVKLWDATTGRCYNSLEGHEDWIRAVAWSPDGGGLASSSVDGQICLWDGETGERRRRLEGNFNAIFNLVFLPGQKQLASCALNGTLQLWNLETGTCEKVLSGHRNSVYGLAVHPSGNLLASGSADQTARLWSLPQGSCLRAIEGRINWVSSVAVSPDGTQVVSGSEDCAVRVWQVGRDSPLVTLRGHRDLICSVAWSPNNRWLTSSSVDGKVRLWSRDDEIFSPAHSLDGHSTQASCVCFSPDSCWLASGGSDDTAKLWEVETGQLLKTFPGHFIHTVVFSPDGQKLAIAAFDPVVKLWDIPTEQCIQTFTGHSDWAWTTAISPDGQTLATGSTDGTVRLWDIATGRCRHLLEGHEGWIFTVAISPDGQTLASAGTDCTIKLWQIDTGTCRKTLKGHESWVMSVAFNPQGDTLVSGGGDECLKRWEIATGNCLETWKAQRLYEGMNIVGAIGLSSAQKQTLKALGAVGI</sequence>
<accession>A0A8J7E1M2</accession>
<feature type="repeat" description="WD" evidence="3">
    <location>
        <begin position="1076"/>
        <end position="1117"/>
    </location>
</feature>
<dbReference type="PANTHER" id="PTHR19879">
    <property type="entry name" value="TRANSCRIPTION INITIATION FACTOR TFIID"/>
    <property type="match status" value="1"/>
</dbReference>
<dbReference type="SMART" id="SM00320">
    <property type="entry name" value="WD40"/>
    <property type="match status" value="14"/>
</dbReference>
<dbReference type="SUPFAM" id="SSF50978">
    <property type="entry name" value="WD40 repeat-like"/>
    <property type="match status" value="1"/>
</dbReference>
<feature type="repeat" description="WD" evidence="3">
    <location>
        <begin position="866"/>
        <end position="907"/>
    </location>
</feature>
<feature type="repeat" description="WD" evidence="3">
    <location>
        <begin position="782"/>
        <end position="823"/>
    </location>
</feature>
<dbReference type="PROSITE" id="PS50082">
    <property type="entry name" value="WD_REPEATS_2"/>
    <property type="match status" value="14"/>
</dbReference>
<dbReference type="InterPro" id="IPR027417">
    <property type="entry name" value="P-loop_NTPase"/>
</dbReference>
<dbReference type="InterPro" id="IPR015943">
    <property type="entry name" value="WD40/YVTN_repeat-like_dom_sf"/>
</dbReference>
<feature type="repeat" description="WD" evidence="3">
    <location>
        <begin position="579"/>
        <end position="613"/>
    </location>
</feature>